<accession>A0ABQ4U4B3</accession>
<reference evidence="8" key="2">
    <citation type="submission" date="2021-08" db="EMBL/GenBank/DDBJ databases">
        <authorList>
            <person name="Tani A."/>
            <person name="Ola A."/>
            <person name="Ogura Y."/>
            <person name="Katsura K."/>
            <person name="Hayashi T."/>
        </authorList>
    </citation>
    <scope>NUCLEOTIDE SEQUENCE</scope>
    <source>
        <strain evidence="8">DSM 23632</strain>
    </source>
</reference>
<dbReference type="InterPro" id="IPR011701">
    <property type="entry name" value="MFS"/>
</dbReference>
<feature type="transmembrane region" description="Helical" evidence="7">
    <location>
        <begin position="115"/>
        <end position="136"/>
    </location>
</feature>
<evidence type="ECO:0000256" key="5">
    <source>
        <dbReference type="ARBA" id="ARBA00022989"/>
    </source>
</evidence>
<reference evidence="8" key="1">
    <citation type="journal article" date="2021" name="Front. Microbiol.">
        <title>Comprehensive Comparative Genomics and Phenotyping of Methylobacterium Species.</title>
        <authorList>
            <person name="Alessa O."/>
            <person name="Ogura Y."/>
            <person name="Fujitani Y."/>
            <person name="Takami H."/>
            <person name="Hayashi T."/>
            <person name="Sahin N."/>
            <person name="Tani A."/>
        </authorList>
    </citation>
    <scope>NUCLEOTIDE SEQUENCE</scope>
    <source>
        <strain evidence="8">DSM 23632</strain>
    </source>
</reference>
<feature type="transmembrane region" description="Helical" evidence="7">
    <location>
        <begin position="312"/>
        <end position="333"/>
    </location>
</feature>
<comment type="similarity">
    <text evidence="2">Belongs to the major facilitator superfamily.</text>
</comment>
<protein>
    <recommendedName>
        <fullName evidence="10">MFS transporter</fullName>
    </recommendedName>
</protein>
<gene>
    <name evidence="8" type="ORF">MPOCJGCO_4225</name>
</gene>
<evidence type="ECO:0000313" key="9">
    <source>
        <dbReference type="Proteomes" id="UP001055057"/>
    </source>
</evidence>
<evidence type="ECO:0000256" key="7">
    <source>
        <dbReference type="SAM" id="Phobius"/>
    </source>
</evidence>
<evidence type="ECO:0000256" key="4">
    <source>
        <dbReference type="ARBA" id="ARBA00022692"/>
    </source>
</evidence>
<sequence length="437" mass="44942">MSKTFVAVHLPTLRSRGARYGVFFATYLYQGLIAGFSLTALANHLAGQGVSAAEVGLHFAVAGLPWTLQPILWGPVVDRARGAAMGRRRVWSVLAVLGCHAALALLLLVPGEAALGRLGLVFLGHSLFAALLDTACDRMILDHVPEGELGRMSACTRAGFVTGTSLGAAVFAWMLAAHGLATSVRWLLAAGILASLPILLIREGPEDALLSLARRPLAGTARPLPLPRFLKRLAIGLRRPQALRLLALCFALDGAIALFELPYGIDLVQRQGWEADALSRLQAGLALAGGTLGALGIGLWSDRAGPLAPLRALLLASAGAFALAGGLIAAGLGGAAGPAILGLTNVLPGLLVVALVPALMRASRGRAGAATQFEVFMAVMNLGSVCGGAASGVLAPVLPLAVVAGSVALVFLGSLALVRRPDLIFSRWREAGSADPP</sequence>
<dbReference type="PANTHER" id="PTHR12778:SF10">
    <property type="entry name" value="MAJOR FACILITATOR SUPERFAMILY DOMAIN-CONTAINING PROTEIN 3"/>
    <property type="match status" value="1"/>
</dbReference>
<feature type="transmembrane region" description="Helical" evidence="7">
    <location>
        <begin position="20"/>
        <end position="43"/>
    </location>
</feature>
<dbReference type="Gene3D" id="1.20.1250.20">
    <property type="entry name" value="MFS general substrate transporter like domains"/>
    <property type="match status" value="1"/>
</dbReference>
<evidence type="ECO:0000256" key="3">
    <source>
        <dbReference type="ARBA" id="ARBA00022448"/>
    </source>
</evidence>
<comment type="caution">
    <text evidence="8">The sequence shown here is derived from an EMBL/GenBank/DDBJ whole genome shotgun (WGS) entry which is preliminary data.</text>
</comment>
<feature type="transmembrane region" description="Helical" evidence="7">
    <location>
        <begin position="281"/>
        <end position="300"/>
    </location>
</feature>
<dbReference type="Proteomes" id="UP001055057">
    <property type="component" value="Unassembled WGS sequence"/>
</dbReference>
<proteinExistence type="inferred from homology"/>
<feature type="transmembrane region" description="Helical" evidence="7">
    <location>
        <begin position="372"/>
        <end position="391"/>
    </location>
</feature>
<keyword evidence="3" id="KW-0813">Transport</keyword>
<keyword evidence="6 7" id="KW-0472">Membrane</keyword>
<evidence type="ECO:0000313" key="8">
    <source>
        <dbReference type="EMBL" id="GJE62096.1"/>
    </source>
</evidence>
<feature type="transmembrane region" description="Helical" evidence="7">
    <location>
        <begin position="55"/>
        <end position="77"/>
    </location>
</feature>
<keyword evidence="4 7" id="KW-0812">Transmembrane</keyword>
<dbReference type="InterPro" id="IPR004752">
    <property type="entry name" value="AmpG_permease/AT-1"/>
</dbReference>
<evidence type="ECO:0000256" key="6">
    <source>
        <dbReference type="ARBA" id="ARBA00023136"/>
    </source>
</evidence>
<feature type="transmembrane region" description="Helical" evidence="7">
    <location>
        <begin position="157"/>
        <end position="177"/>
    </location>
</feature>
<dbReference type="EMBL" id="BPRB01000273">
    <property type="protein sequence ID" value="GJE62096.1"/>
    <property type="molecule type" value="Genomic_DNA"/>
</dbReference>
<evidence type="ECO:0008006" key="10">
    <source>
        <dbReference type="Google" id="ProtNLM"/>
    </source>
</evidence>
<feature type="transmembrane region" description="Helical" evidence="7">
    <location>
        <begin position="397"/>
        <end position="418"/>
    </location>
</feature>
<feature type="transmembrane region" description="Helical" evidence="7">
    <location>
        <begin position="339"/>
        <end position="360"/>
    </location>
</feature>
<feature type="transmembrane region" description="Helical" evidence="7">
    <location>
        <begin position="242"/>
        <end position="261"/>
    </location>
</feature>
<name>A0ABQ4U4B3_9HYPH</name>
<dbReference type="Pfam" id="PF07690">
    <property type="entry name" value="MFS_1"/>
    <property type="match status" value="1"/>
</dbReference>
<dbReference type="InterPro" id="IPR036259">
    <property type="entry name" value="MFS_trans_sf"/>
</dbReference>
<dbReference type="SUPFAM" id="SSF103473">
    <property type="entry name" value="MFS general substrate transporter"/>
    <property type="match status" value="1"/>
</dbReference>
<dbReference type="PANTHER" id="PTHR12778">
    <property type="entry name" value="SOLUTE CARRIER FAMILY 33 ACETYL-COA TRANSPORTER -RELATED"/>
    <property type="match status" value="1"/>
</dbReference>
<keyword evidence="5 7" id="KW-1133">Transmembrane helix</keyword>
<feature type="transmembrane region" description="Helical" evidence="7">
    <location>
        <begin position="183"/>
        <end position="201"/>
    </location>
</feature>
<organism evidence="8 9">
    <name type="scientific">Methylobacterium trifolii</name>
    <dbReference type="NCBI Taxonomy" id="1003092"/>
    <lineage>
        <taxon>Bacteria</taxon>
        <taxon>Pseudomonadati</taxon>
        <taxon>Pseudomonadota</taxon>
        <taxon>Alphaproteobacteria</taxon>
        <taxon>Hyphomicrobiales</taxon>
        <taxon>Methylobacteriaceae</taxon>
        <taxon>Methylobacterium</taxon>
    </lineage>
</organism>
<evidence type="ECO:0000256" key="2">
    <source>
        <dbReference type="ARBA" id="ARBA00008335"/>
    </source>
</evidence>
<dbReference type="RefSeq" id="WP_238184706.1">
    <property type="nucleotide sequence ID" value="NZ_BPRB01000273.1"/>
</dbReference>
<feature type="transmembrane region" description="Helical" evidence="7">
    <location>
        <begin position="89"/>
        <end position="109"/>
    </location>
</feature>
<comment type="subcellular location">
    <subcellularLocation>
        <location evidence="1">Membrane</location>
        <topology evidence="1">Multi-pass membrane protein</topology>
    </subcellularLocation>
</comment>
<evidence type="ECO:0000256" key="1">
    <source>
        <dbReference type="ARBA" id="ARBA00004141"/>
    </source>
</evidence>
<keyword evidence="9" id="KW-1185">Reference proteome</keyword>